<proteinExistence type="predicted"/>
<protein>
    <submittedName>
        <fullName evidence="1">Uncharacterized protein</fullName>
    </submittedName>
</protein>
<evidence type="ECO:0000313" key="1">
    <source>
        <dbReference type="EMBL" id="NMP25146.1"/>
    </source>
</evidence>
<accession>A0A7Y0L8K4</accession>
<dbReference type="EMBL" id="JABBVZ010000262">
    <property type="protein sequence ID" value="NMP25146.1"/>
    <property type="molecule type" value="Genomic_DNA"/>
</dbReference>
<keyword evidence="2" id="KW-1185">Reference proteome</keyword>
<name>A0A7Y0L8K4_9FIRM</name>
<dbReference type="AlphaFoldDB" id="A0A7Y0L8K4"/>
<sequence>MRTRFTTLSSPVVVHGHKTTILTLGRAGLVQPRREYAETRNGHRWLYYADYLPDCDAERGITEGWRIAYATYQALLRRGEREVPVPEPRSSLSV</sequence>
<reference evidence="1 2" key="1">
    <citation type="submission" date="2020-04" db="EMBL/GenBank/DDBJ databases">
        <authorList>
            <person name="Zhang R."/>
            <person name="Schippers A."/>
        </authorList>
    </citation>
    <scope>NUCLEOTIDE SEQUENCE [LARGE SCALE GENOMIC DNA]</scope>
    <source>
        <strain evidence="1 2">DSM 109850</strain>
    </source>
</reference>
<comment type="caution">
    <text evidence="1">The sequence shown here is derived from an EMBL/GenBank/DDBJ whole genome shotgun (WGS) entry which is preliminary data.</text>
</comment>
<dbReference type="RefSeq" id="WP_169103338.1">
    <property type="nucleotide sequence ID" value="NZ_JABBVZ010000262.1"/>
</dbReference>
<evidence type="ECO:0000313" key="2">
    <source>
        <dbReference type="Proteomes" id="UP000533476"/>
    </source>
</evidence>
<organism evidence="1 2">
    <name type="scientific">Sulfobacillus harzensis</name>
    <dbReference type="NCBI Taxonomy" id="2729629"/>
    <lineage>
        <taxon>Bacteria</taxon>
        <taxon>Bacillati</taxon>
        <taxon>Bacillota</taxon>
        <taxon>Clostridia</taxon>
        <taxon>Eubacteriales</taxon>
        <taxon>Clostridiales Family XVII. Incertae Sedis</taxon>
        <taxon>Sulfobacillus</taxon>
    </lineage>
</organism>
<gene>
    <name evidence="1" type="ORF">HIJ39_22890</name>
</gene>
<dbReference type="Proteomes" id="UP000533476">
    <property type="component" value="Unassembled WGS sequence"/>
</dbReference>